<gene>
    <name evidence="2" type="ORF">E5676_scaffold718G00350</name>
    <name evidence="1" type="ORF">E6C27_scaffold1204G00370</name>
</gene>
<evidence type="ECO:0000313" key="2">
    <source>
        <dbReference type="EMBL" id="TYK06476.1"/>
    </source>
</evidence>
<evidence type="ECO:0000313" key="4">
    <source>
        <dbReference type="Proteomes" id="UP000321947"/>
    </source>
</evidence>
<evidence type="ECO:0000313" key="1">
    <source>
        <dbReference type="EMBL" id="KAA0025353.1"/>
    </source>
</evidence>
<dbReference type="EMBL" id="SSTD01013533">
    <property type="protein sequence ID" value="TYK06476.1"/>
    <property type="molecule type" value="Genomic_DNA"/>
</dbReference>
<organism evidence="1 3">
    <name type="scientific">Cucumis melo var. makuwa</name>
    <name type="common">Oriental melon</name>
    <dbReference type="NCBI Taxonomy" id="1194695"/>
    <lineage>
        <taxon>Eukaryota</taxon>
        <taxon>Viridiplantae</taxon>
        <taxon>Streptophyta</taxon>
        <taxon>Embryophyta</taxon>
        <taxon>Tracheophyta</taxon>
        <taxon>Spermatophyta</taxon>
        <taxon>Magnoliopsida</taxon>
        <taxon>eudicotyledons</taxon>
        <taxon>Gunneridae</taxon>
        <taxon>Pentapetalae</taxon>
        <taxon>rosids</taxon>
        <taxon>fabids</taxon>
        <taxon>Cucurbitales</taxon>
        <taxon>Cucurbitaceae</taxon>
        <taxon>Benincaseae</taxon>
        <taxon>Cucumis</taxon>
    </lineage>
</organism>
<dbReference type="AlphaFoldDB" id="A0A5A7SL13"/>
<name>A0A5A7SL13_CUCMM</name>
<protein>
    <submittedName>
        <fullName evidence="1">Ty3-gypsy retrotransposon protein</fullName>
    </submittedName>
</protein>
<evidence type="ECO:0000313" key="3">
    <source>
        <dbReference type="Proteomes" id="UP000321393"/>
    </source>
</evidence>
<comment type="caution">
    <text evidence="1">The sequence shown here is derived from an EMBL/GenBank/DDBJ whole genome shotgun (WGS) entry which is preliminary data.</text>
</comment>
<reference evidence="3 4" key="1">
    <citation type="submission" date="2019-08" db="EMBL/GenBank/DDBJ databases">
        <title>Draft genome sequences of two oriental melons (Cucumis melo L. var makuwa).</title>
        <authorList>
            <person name="Kwon S.-Y."/>
        </authorList>
    </citation>
    <scope>NUCLEOTIDE SEQUENCE [LARGE SCALE GENOMIC DNA]</scope>
    <source>
        <strain evidence="4">cv. Chang Bougi</strain>
        <strain evidence="3">cv. SW 3</strain>
        <tissue evidence="1">Leaf</tissue>
    </source>
</reference>
<sequence length="86" mass="9394">MASKKVASKSFVASDTYTGPITCTCSKGNHPVAGSSKPKKEAHSNVMSIIMADITDEAAMVEMKRKINLLMKVVEKRDHEITALRE</sequence>
<accession>A0A5A7SL13</accession>
<dbReference type="EMBL" id="SSTE01023254">
    <property type="protein sequence ID" value="KAA0025353.1"/>
    <property type="molecule type" value="Genomic_DNA"/>
</dbReference>
<dbReference type="Proteomes" id="UP000321393">
    <property type="component" value="Unassembled WGS sequence"/>
</dbReference>
<proteinExistence type="predicted"/>
<dbReference type="Proteomes" id="UP000321947">
    <property type="component" value="Unassembled WGS sequence"/>
</dbReference>